<feature type="binding site" evidence="8 13">
    <location>
        <position position="420"/>
    </location>
    <ligand>
        <name>Zn(2+)</name>
        <dbReference type="ChEBI" id="CHEBI:29105"/>
    </ligand>
</feature>
<dbReference type="Gene3D" id="1.20.5.1300">
    <property type="match status" value="1"/>
</dbReference>
<feature type="binding site" evidence="8 11">
    <location>
        <position position="214"/>
    </location>
    <ligand>
        <name>NAD(+)</name>
        <dbReference type="ChEBI" id="CHEBI:57540"/>
    </ligand>
</feature>
<evidence type="ECO:0000256" key="3">
    <source>
        <dbReference type="ARBA" id="ARBA00012965"/>
    </source>
</evidence>
<dbReference type="GO" id="GO:0051287">
    <property type="term" value="F:NAD binding"/>
    <property type="evidence" value="ECO:0007669"/>
    <property type="project" value="InterPro"/>
</dbReference>
<name>A0A9D2PWK7_9FIRM</name>
<accession>A0A9D2PWK7</accession>
<evidence type="ECO:0000256" key="6">
    <source>
        <dbReference type="ARBA" id="ARBA00023002"/>
    </source>
</evidence>
<dbReference type="NCBIfam" id="TIGR00069">
    <property type="entry name" value="hisD"/>
    <property type="match status" value="1"/>
</dbReference>
<protein>
    <recommendedName>
        <fullName evidence="3 8">Histidinol dehydrogenase</fullName>
        <shortName evidence="8">HDH</shortName>
        <ecNumber evidence="3 8">1.1.1.23</ecNumber>
    </recommendedName>
</protein>
<dbReference type="AlphaFoldDB" id="A0A9D2PWK7"/>
<evidence type="ECO:0000256" key="12">
    <source>
        <dbReference type="PIRSR" id="PIRSR000099-3"/>
    </source>
</evidence>
<dbReference type="InterPro" id="IPR001692">
    <property type="entry name" value="Histidinol_DH_CS"/>
</dbReference>
<dbReference type="GO" id="GO:0004399">
    <property type="term" value="F:histidinol dehydrogenase activity"/>
    <property type="evidence" value="ECO:0007669"/>
    <property type="project" value="UniProtKB-UniRule"/>
</dbReference>
<dbReference type="InterPro" id="IPR012131">
    <property type="entry name" value="Hstdl_DH"/>
</dbReference>
<keyword evidence="6 8" id="KW-0560">Oxidoreductase</keyword>
<dbReference type="FunFam" id="3.40.50.1980:FF:000001">
    <property type="entry name" value="Histidinol dehydrogenase"/>
    <property type="match status" value="1"/>
</dbReference>
<dbReference type="EC" id="1.1.1.23" evidence="3 8"/>
<dbReference type="PRINTS" id="PR00083">
    <property type="entry name" value="HOLDHDRGNASE"/>
</dbReference>
<comment type="cofactor">
    <cofactor evidence="8 13">
        <name>Zn(2+)</name>
        <dbReference type="ChEBI" id="CHEBI:29105"/>
    </cofactor>
    <text evidence="8 13">Binds 1 zinc ion per subunit.</text>
</comment>
<keyword evidence="5 8" id="KW-0862">Zinc</keyword>
<evidence type="ECO:0000256" key="11">
    <source>
        <dbReference type="PIRSR" id="PIRSR000099-2"/>
    </source>
</evidence>
<feature type="binding site" evidence="8 12">
    <location>
        <position position="361"/>
    </location>
    <ligand>
        <name>substrate</name>
    </ligand>
</feature>
<dbReference type="Proteomes" id="UP000823863">
    <property type="component" value="Unassembled WGS sequence"/>
</dbReference>
<dbReference type="PROSITE" id="PS00611">
    <property type="entry name" value="HISOL_DEHYDROGENASE"/>
    <property type="match status" value="1"/>
</dbReference>
<dbReference type="SUPFAM" id="SSF53720">
    <property type="entry name" value="ALDH-like"/>
    <property type="match status" value="1"/>
</dbReference>
<feature type="binding site" evidence="8 12">
    <location>
        <position position="420"/>
    </location>
    <ligand>
        <name>substrate</name>
    </ligand>
</feature>
<feature type="binding site" evidence="8 13">
    <location>
        <position position="259"/>
    </location>
    <ligand>
        <name>Zn(2+)</name>
        <dbReference type="ChEBI" id="CHEBI:29105"/>
    </ligand>
</feature>
<dbReference type="GO" id="GO:0008270">
    <property type="term" value="F:zinc ion binding"/>
    <property type="evidence" value="ECO:0007669"/>
    <property type="project" value="UniProtKB-UniRule"/>
</dbReference>
<dbReference type="HAMAP" id="MF_01024">
    <property type="entry name" value="HisD"/>
    <property type="match status" value="1"/>
</dbReference>
<evidence type="ECO:0000313" key="16">
    <source>
        <dbReference type="Proteomes" id="UP000823863"/>
    </source>
</evidence>
<dbReference type="GO" id="GO:0005829">
    <property type="term" value="C:cytosol"/>
    <property type="evidence" value="ECO:0007669"/>
    <property type="project" value="TreeGrafter"/>
</dbReference>
<evidence type="ECO:0000256" key="7">
    <source>
        <dbReference type="ARBA" id="ARBA00049489"/>
    </source>
</evidence>
<keyword evidence="4 8" id="KW-0479">Metal-binding</keyword>
<feature type="binding site" evidence="8 11">
    <location>
        <position position="129"/>
    </location>
    <ligand>
        <name>NAD(+)</name>
        <dbReference type="ChEBI" id="CHEBI:57540"/>
    </ligand>
</feature>
<comment type="similarity">
    <text evidence="2 8 9 14">Belongs to the histidinol dehydrogenase family.</text>
</comment>
<feature type="binding site" evidence="8 13">
    <location>
        <position position="262"/>
    </location>
    <ligand>
        <name>Zn(2+)</name>
        <dbReference type="ChEBI" id="CHEBI:29105"/>
    </ligand>
</feature>
<feature type="active site" description="Proton acceptor" evidence="8 10">
    <location>
        <position position="327"/>
    </location>
</feature>
<comment type="catalytic activity">
    <reaction evidence="7 8">
        <text>L-histidinol + 2 NAD(+) + H2O = L-histidine + 2 NADH + 3 H(+)</text>
        <dbReference type="Rhea" id="RHEA:20641"/>
        <dbReference type="ChEBI" id="CHEBI:15377"/>
        <dbReference type="ChEBI" id="CHEBI:15378"/>
        <dbReference type="ChEBI" id="CHEBI:57540"/>
        <dbReference type="ChEBI" id="CHEBI:57595"/>
        <dbReference type="ChEBI" id="CHEBI:57699"/>
        <dbReference type="ChEBI" id="CHEBI:57945"/>
        <dbReference type="EC" id="1.1.1.23"/>
    </reaction>
</comment>
<evidence type="ECO:0000256" key="4">
    <source>
        <dbReference type="ARBA" id="ARBA00022723"/>
    </source>
</evidence>
<comment type="pathway">
    <text evidence="8">Amino-acid biosynthesis; L-histidine biosynthesis; L-histidine from 5-phospho-alpha-D-ribose 1-diphosphate: step 9/9.</text>
</comment>
<comment type="caution">
    <text evidence="15">The sequence shown here is derived from an EMBL/GenBank/DDBJ whole genome shotgun (WGS) entry which is preliminary data.</text>
</comment>
<dbReference type="CDD" id="cd06572">
    <property type="entry name" value="Histidinol_dh"/>
    <property type="match status" value="1"/>
</dbReference>
<reference evidence="15" key="2">
    <citation type="submission" date="2021-04" db="EMBL/GenBank/DDBJ databases">
        <authorList>
            <person name="Gilroy R."/>
        </authorList>
    </citation>
    <scope>NUCLEOTIDE SEQUENCE</scope>
    <source>
        <strain evidence="15">CHK198-12963</strain>
    </source>
</reference>
<evidence type="ECO:0000256" key="14">
    <source>
        <dbReference type="RuleBase" id="RU004175"/>
    </source>
</evidence>
<feature type="active site" description="Proton acceptor" evidence="8 10">
    <location>
        <position position="328"/>
    </location>
</feature>
<reference evidence="15" key="1">
    <citation type="journal article" date="2021" name="PeerJ">
        <title>Extensive microbial diversity within the chicken gut microbiome revealed by metagenomics and culture.</title>
        <authorList>
            <person name="Gilroy R."/>
            <person name="Ravi A."/>
            <person name="Getino M."/>
            <person name="Pursley I."/>
            <person name="Horton D.L."/>
            <person name="Alikhan N.F."/>
            <person name="Baker D."/>
            <person name="Gharbi K."/>
            <person name="Hall N."/>
            <person name="Watson M."/>
            <person name="Adriaenssens E.M."/>
            <person name="Foster-Nyarko E."/>
            <person name="Jarju S."/>
            <person name="Secka A."/>
            <person name="Antonio M."/>
            <person name="Oren A."/>
            <person name="Chaudhuri R.R."/>
            <person name="La Ragione R."/>
            <person name="Hildebrand F."/>
            <person name="Pallen M.J."/>
        </authorList>
    </citation>
    <scope>NUCLEOTIDE SEQUENCE</scope>
    <source>
        <strain evidence="15">CHK198-12963</strain>
    </source>
</reference>
<dbReference type="InterPro" id="IPR016161">
    <property type="entry name" value="Ald_DH/histidinol_DH"/>
</dbReference>
<dbReference type="PANTHER" id="PTHR21256:SF2">
    <property type="entry name" value="HISTIDINE BIOSYNTHESIS TRIFUNCTIONAL PROTEIN"/>
    <property type="match status" value="1"/>
</dbReference>
<keyword evidence="8 11" id="KW-0520">NAD</keyword>
<evidence type="ECO:0000256" key="13">
    <source>
        <dbReference type="PIRSR" id="PIRSR000099-4"/>
    </source>
</evidence>
<dbReference type="Pfam" id="PF00815">
    <property type="entry name" value="Histidinol_dh"/>
    <property type="match status" value="1"/>
</dbReference>
<dbReference type="PANTHER" id="PTHR21256">
    <property type="entry name" value="HISTIDINOL DEHYDROGENASE HDH"/>
    <property type="match status" value="1"/>
</dbReference>
<sequence length="433" mass="47201">MRIVQLNEDSLKDLLAGLLKRDPNNYTEYTSQVQEIVDGVKERGDEALFAYTEKFDGAKVSADNIRVTEEEIEAAMAQVPEELLAVMKTSMENIRRYHEKQKRNSWFDARPDGTILGQKMTPLDSVGVYVPGGKAAYPSSVLMNIIPAQVAGVERIVMVTPPGKDGSVNPVTLTAAHLAGATEVYRAGGAQAVAALAFGTASIPRVRKIVGPGNIFVALAKKAVYGHVSIDSIAGPSEILVIADEKANPRYVAADLLSQAEHDQLASAILVTPSMELAKEVSRQAQEMTECLSRRDIIQASLDNYGYILVVENMKEAIQAANEIAPEHLEILTDNPFEVMTKIRNAGAIFMGPYSSEPLGDYFAGPNHVLPTNGTAKFFSPLNVDDFVKKSSIIYYSREALKEASQDIETFAKAEQLTAHANSIHVRFEGEEE</sequence>
<feature type="binding site" evidence="8 12">
    <location>
        <position position="259"/>
    </location>
    <ligand>
        <name>substrate</name>
    </ligand>
</feature>
<dbReference type="GO" id="GO:0000105">
    <property type="term" value="P:L-histidine biosynthetic process"/>
    <property type="evidence" value="ECO:0007669"/>
    <property type="project" value="UniProtKB-UniRule"/>
</dbReference>
<evidence type="ECO:0000256" key="8">
    <source>
        <dbReference type="HAMAP-Rule" id="MF_01024"/>
    </source>
</evidence>
<feature type="binding site" evidence="8 13">
    <location>
        <position position="361"/>
    </location>
    <ligand>
        <name>Zn(2+)</name>
        <dbReference type="ChEBI" id="CHEBI:29105"/>
    </ligand>
</feature>
<evidence type="ECO:0000256" key="1">
    <source>
        <dbReference type="ARBA" id="ARBA00003850"/>
    </source>
</evidence>
<evidence type="ECO:0000313" key="15">
    <source>
        <dbReference type="EMBL" id="HJC66570.1"/>
    </source>
</evidence>
<feature type="binding site" evidence="8 12">
    <location>
        <position position="262"/>
    </location>
    <ligand>
        <name>substrate</name>
    </ligand>
</feature>
<comment type="function">
    <text evidence="1 8">Catalyzes the sequential NAD-dependent oxidations of L-histidinol to L-histidinaldehyde and then to L-histidine.</text>
</comment>
<gene>
    <name evidence="8 15" type="primary">hisD</name>
    <name evidence="15" type="ORF">H9931_07620</name>
</gene>
<evidence type="ECO:0000256" key="5">
    <source>
        <dbReference type="ARBA" id="ARBA00022833"/>
    </source>
</evidence>
<feature type="binding site" evidence="8 12">
    <location>
        <position position="237"/>
    </location>
    <ligand>
        <name>substrate</name>
    </ligand>
</feature>
<dbReference type="Gene3D" id="3.40.50.1980">
    <property type="entry name" value="Nitrogenase molybdenum iron protein domain"/>
    <property type="match status" value="2"/>
</dbReference>
<keyword evidence="8" id="KW-0368">Histidine biosynthesis</keyword>
<evidence type="ECO:0000256" key="2">
    <source>
        <dbReference type="ARBA" id="ARBA00010178"/>
    </source>
</evidence>
<feature type="binding site" evidence="8 12">
    <location>
        <position position="328"/>
    </location>
    <ligand>
        <name>substrate</name>
    </ligand>
</feature>
<feature type="binding site" evidence="8 11">
    <location>
        <position position="191"/>
    </location>
    <ligand>
        <name>NAD(+)</name>
        <dbReference type="ChEBI" id="CHEBI:57540"/>
    </ligand>
</feature>
<evidence type="ECO:0000256" key="10">
    <source>
        <dbReference type="PIRSR" id="PIRSR000099-1"/>
    </source>
</evidence>
<dbReference type="EMBL" id="DWWB01000041">
    <property type="protein sequence ID" value="HJC66570.1"/>
    <property type="molecule type" value="Genomic_DNA"/>
</dbReference>
<dbReference type="FunFam" id="3.40.50.1980:FF:000026">
    <property type="entry name" value="Histidinol dehydrogenase"/>
    <property type="match status" value="1"/>
</dbReference>
<dbReference type="PIRSF" id="PIRSF000099">
    <property type="entry name" value="Histidinol_dh"/>
    <property type="match status" value="1"/>
</dbReference>
<proteinExistence type="inferred from homology"/>
<evidence type="ECO:0000256" key="9">
    <source>
        <dbReference type="PIRNR" id="PIRNR000099"/>
    </source>
</evidence>
<dbReference type="InterPro" id="IPR022695">
    <property type="entry name" value="Histidinol_DH_monofunct"/>
</dbReference>
<feature type="binding site" evidence="8 12">
    <location>
        <position position="415"/>
    </location>
    <ligand>
        <name>substrate</name>
    </ligand>
</feature>
<keyword evidence="8" id="KW-0028">Amino-acid biosynthesis</keyword>
<organism evidence="15 16">
    <name type="scientific">Candidatus Enterocloster excrementigallinarum</name>
    <dbReference type="NCBI Taxonomy" id="2838558"/>
    <lineage>
        <taxon>Bacteria</taxon>
        <taxon>Bacillati</taxon>
        <taxon>Bacillota</taxon>
        <taxon>Clostridia</taxon>
        <taxon>Lachnospirales</taxon>
        <taxon>Lachnospiraceae</taxon>
        <taxon>Enterocloster</taxon>
    </lineage>
</organism>